<dbReference type="PROSITE" id="PS00061">
    <property type="entry name" value="ADH_SHORT"/>
    <property type="match status" value="1"/>
</dbReference>
<evidence type="ECO:0000256" key="3">
    <source>
        <dbReference type="RuleBase" id="RU000363"/>
    </source>
</evidence>
<dbReference type="PANTHER" id="PTHR42760">
    <property type="entry name" value="SHORT-CHAIN DEHYDROGENASES/REDUCTASES FAMILY MEMBER"/>
    <property type="match status" value="1"/>
</dbReference>
<dbReference type="Pfam" id="PF00106">
    <property type="entry name" value="adh_short"/>
    <property type="match status" value="1"/>
</dbReference>
<dbReference type="CDD" id="cd05233">
    <property type="entry name" value="SDR_c"/>
    <property type="match status" value="1"/>
</dbReference>
<dbReference type="PRINTS" id="PR00081">
    <property type="entry name" value="GDHRDH"/>
</dbReference>
<evidence type="ECO:0000256" key="2">
    <source>
        <dbReference type="ARBA" id="ARBA00023002"/>
    </source>
</evidence>
<dbReference type="EMBL" id="JAFBEV010000017">
    <property type="protein sequence ID" value="MBM7658448.1"/>
    <property type="molecule type" value="Genomic_DNA"/>
</dbReference>
<protein>
    <submittedName>
        <fullName evidence="4">Sorbitol-6-phosphate 2-dehydrogenase</fullName>
        <ecNumber evidence="4">1.1.1.140</ecNumber>
    </submittedName>
</protein>
<dbReference type="InterPro" id="IPR002347">
    <property type="entry name" value="SDR_fam"/>
</dbReference>
<gene>
    <name evidence="4" type="ORF">JOC27_001901</name>
</gene>
<keyword evidence="2 4" id="KW-0560">Oxidoreductase</keyword>
<proteinExistence type="inferred from homology"/>
<evidence type="ECO:0000313" key="4">
    <source>
        <dbReference type="EMBL" id="MBM7658448.1"/>
    </source>
</evidence>
<keyword evidence="5" id="KW-1185">Reference proteome</keyword>
<reference evidence="4 5" key="1">
    <citation type="submission" date="2021-01" db="EMBL/GenBank/DDBJ databases">
        <title>Genomic Encyclopedia of Type Strains, Phase IV (KMG-IV): sequencing the most valuable type-strain genomes for metagenomic binning, comparative biology and taxonomic classification.</title>
        <authorList>
            <person name="Goeker M."/>
        </authorList>
    </citation>
    <scope>NUCLEOTIDE SEQUENCE [LARGE SCALE GENOMIC DNA]</scope>
    <source>
        <strain evidence="4 5">DSM 100968</strain>
    </source>
</reference>
<evidence type="ECO:0000313" key="5">
    <source>
        <dbReference type="Proteomes" id="UP000823201"/>
    </source>
</evidence>
<dbReference type="Gene3D" id="3.40.50.720">
    <property type="entry name" value="NAD(P)-binding Rossmann-like Domain"/>
    <property type="match status" value="1"/>
</dbReference>
<dbReference type="RefSeq" id="WP_205007010.1">
    <property type="nucleotide sequence ID" value="NZ_CBCRXA010000008.1"/>
</dbReference>
<dbReference type="PRINTS" id="PR00080">
    <property type="entry name" value="SDRFAMILY"/>
</dbReference>
<comment type="similarity">
    <text evidence="1 3">Belongs to the short-chain dehydrogenases/reductases (SDR) family.</text>
</comment>
<organism evidence="4 5">
    <name type="scientific">Sporolactobacillus spathodeae</name>
    <dbReference type="NCBI Taxonomy" id="1465502"/>
    <lineage>
        <taxon>Bacteria</taxon>
        <taxon>Bacillati</taxon>
        <taxon>Bacillota</taxon>
        <taxon>Bacilli</taxon>
        <taxon>Bacillales</taxon>
        <taxon>Sporolactobacillaceae</taxon>
        <taxon>Sporolactobacillus</taxon>
    </lineage>
</organism>
<dbReference type="Proteomes" id="UP000823201">
    <property type="component" value="Unassembled WGS sequence"/>
</dbReference>
<accession>A0ABS2Q9H1</accession>
<dbReference type="NCBIfam" id="NF004817">
    <property type="entry name" value="PRK06171.1"/>
    <property type="match status" value="1"/>
</dbReference>
<evidence type="ECO:0000256" key="1">
    <source>
        <dbReference type="ARBA" id="ARBA00006484"/>
    </source>
</evidence>
<dbReference type="GO" id="GO:0009010">
    <property type="term" value="F:sorbitol-6-phosphate 2-dehydrogenase activity"/>
    <property type="evidence" value="ECO:0007669"/>
    <property type="project" value="UniProtKB-EC"/>
</dbReference>
<dbReference type="PANTHER" id="PTHR42760:SF133">
    <property type="entry name" value="3-OXOACYL-[ACYL-CARRIER-PROTEIN] REDUCTASE"/>
    <property type="match status" value="1"/>
</dbReference>
<dbReference type="EC" id="1.1.1.140" evidence="4"/>
<sequence length="271" mass="29407">MGDWLEIEGRTFVVTGGSSGIGQAIVKSLLENKANVVLADLQEPSTELTQLAEPNQLLFVKTNVAQRESVENLFKESIEHFGKIDVLVNNAGINMPRLLVDAKESGSRYELSDEVLDRMISINQKGVVLCSQIAGREMVKSQKGVIINMVSESGLEGSEGQSAYAATKAAIYSYTRSWAKELGKFNIRVVGVAPGILEKTGLRTPAYEDALAYTRGITVEQLRQGYTNKSIPIRRDGKLAEVADLVLFLGSDRASYITGTTYNIAGGKSRG</sequence>
<comment type="caution">
    <text evidence="4">The sequence shown here is derived from an EMBL/GenBank/DDBJ whole genome shotgun (WGS) entry which is preliminary data.</text>
</comment>
<dbReference type="SUPFAM" id="SSF51735">
    <property type="entry name" value="NAD(P)-binding Rossmann-fold domains"/>
    <property type="match status" value="1"/>
</dbReference>
<dbReference type="InterPro" id="IPR020904">
    <property type="entry name" value="Sc_DH/Rdtase_CS"/>
</dbReference>
<name>A0ABS2Q9H1_9BACL</name>
<dbReference type="InterPro" id="IPR036291">
    <property type="entry name" value="NAD(P)-bd_dom_sf"/>
</dbReference>